<dbReference type="Gene3D" id="2.102.10.10">
    <property type="entry name" value="Rieske [2Fe-2S] iron-sulphur domain"/>
    <property type="match status" value="1"/>
</dbReference>
<keyword evidence="3" id="KW-0150">Chloroplast</keyword>
<dbReference type="InterPro" id="IPR036922">
    <property type="entry name" value="Rieske_2Fe-2S_sf"/>
</dbReference>
<keyword evidence="6" id="KW-0001">2Fe-2S</keyword>
<dbReference type="KEGG" id="mng:MNEG_0699"/>
<evidence type="ECO:0000256" key="3">
    <source>
        <dbReference type="ARBA" id="ARBA00022528"/>
    </source>
</evidence>
<dbReference type="InterPro" id="IPR017941">
    <property type="entry name" value="Rieske_2Fe-2S"/>
</dbReference>
<dbReference type="SUPFAM" id="SSF50022">
    <property type="entry name" value="ISP domain"/>
    <property type="match status" value="1"/>
</dbReference>
<feature type="transmembrane region" description="Helical" evidence="14">
    <location>
        <begin position="509"/>
        <end position="527"/>
    </location>
</feature>
<dbReference type="GO" id="GO:0009507">
    <property type="term" value="C:chloroplast"/>
    <property type="evidence" value="ECO:0007669"/>
    <property type="project" value="UniProtKB-SubCell"/>
</dbReference>
<reference evidence="16 17" key="1">
    <citation type="journal article" date="2013" name="BMC Genomics">
        <title>Reconstruction of the lipid metabolism for the microalga Monoraphidium neglectum from its genome sequence reveals characteristics suitable for biofuel production.</title>
        <authorList>
            <person name="Bogen C."/>
            <person name="Al-Dilaimi A."/>
            <person name="Albersmeier A."/>
            <person name="Wichmann J."/>
            <person name="Grundmann M."/>
            <person name="Rupp O."/>
            <person name="Lauersen K.J."/>
            <person name="Blifernez-Klassen O."/>
            <person name="Kalinowski J."/>
            <person name="Goesmann A."/>
            <person name="Mussgnug J.H."/>
            <person name="Kruse O."/>
        </authorList>
    </citation>
    <scope>NUCLEOTIDE SEQUENCE [LARGE SCALE GENOMIC DNA]</scope>
    <source>
        <strain evidence="16 17">SAG 48.87</strain>
    </source>
</reference>
<name>A0A0D2MXN6_9CHLO</name>
<dbReference type="SUPFAM" id="SSF55961">
    <property type="entry name" value="Bet v1-like"/>
    <property type="match status" value="1"/>
</dbReference>
<keyword evidence="10 16" id="KW-0560">Oxidoreductase</keyword>
<dbReference type="Gene3D" id="3.90.380.10">
    <property type="entry name" value="Naphthalene 1,2-dioxygenase Alpha Subunit, Chain A, domain 1"/>
    <property type="match status" value="1"/>
</dbReference>
<dbReference type="AlphaFoldDB" id="A0A0D2MXN6"/>
<evidence type="ECO:0000256" key="1">
    <source>
        <dbReference type="ARBA" id="ARBA00004229"/>
    </source>
</evidence>
<feature type="transmembrane region" description="Helical" evidence="14">
    <location>
        <begin position="479"/>
        <end position="502"/>
    </location>
</feature>
<comment type="subcellular location">
    <subcellularLocation>
        <location evidence="2">Membrane</location>
    </subcellularLocation>
    <subcellularLocation>
        <location evidence="1">Plastid</location>
        <location evidence="1">Chloroplast</location>
    </subcellularLocation>
</comment>
<keyword evidence="11" id="KW-0408">Iron</keyword>
<evidence type="ECO:0000256" key="4">
    <source>
        <dbReference type="ARBA" id="ARBA00022640"/>
    </source>
</evidence>
<evidence type="ECO:0000256" key="7">
    <source>
        <dbReference type="ARBA" id="ARBA00022723"/>
    </source>
</evidence>
<dbReference type="RefSeq" id="XP_013906264.1">
    <property type="nucleotide sequence ID" value="XM_014050810.1"/>
</dbReference>
<dbReference type="PANTHER" id="PTHR21266:SF32">
    <property type="entry name" value="CHOLESTEROL 7-DESATURASE NVD"/>
    <property type="match status" value="1"/>
</dbReference>
<gene>
    <name evidence="16" type="ORF">MNEG_0699</name>
</gene>
<evidence type="ECO:0000256" key="11">
    <source>
        <dbReference type="ARBA" id="ARBA00023004"/>
    </source>
</evidence>
<keyword evidence="12" id="KW-0411">Iron-sulfur</keyword>
<evidence type="ECO:0000256" key="13">
    <source>
        <dbReference type="ARBA" id="ARBA00023136"/>
    </source>
</evidence>
<keyword evidence="9 14" id="KW-1133">Transmembrane helix</keyword>
<proteinExistence type="predicted"/>
<evidence type="ECO:0000256" key="9">
    <source>
        <dbReference type="ARBA" id="ARBA00022989"/>
    </source>
</evidence>
<evidence type="ECO:0000256" key="5">
    <source>
        <dbReference type="ARBA" id="ARBA00022692"/>
    </source>
</evidence>
<dbReference type="GO" id="GO:0051537">
    <property type="term" value="F:2 iron, 2 sulfur cluster binding"/>
    <property type="evidence" value="ECO:0007669"/>
    <property type="project" value="UniProtKB-KW"/>
</dbReference>
<organism evidence="16 17">
    <name type="scientific">Monoraphidium neglectum</name>
    <dbReference type="NCBI Taxonomy" id="145388"/>
    <lineage>
        <taxon>Eukaryota</taxon>
        <taxon>Viridiplantae</taxon>
        <taxon>Chlorophyta</taxon>
        <taxon>core chlorophytes</taxon>
        <taxon>Chlorophyceae</taxon>
        <taxon>CS clade</taxon>
        <taxon>Sphaeropleales</taxon>
        <taxon>Selenastraceae</taxon>
        <taxon>Monoraphidium</taxon>
    </lineage>
</organism>
<dbReference type="Pfam" id="PF00355">
    <property type="entry name" value="Rieske"/>
    <property type="match status" value="1"/>
</dbReference>
<evidence type="ECO:0000256" key="2">
    <source>
        <dbReference type="ARBA" id="ARBA00004370"/>
    </source>
</evidence>
<sequence>MACPLLRPFMRNALGSGGMKCETARRPAISGDVAALAASAPAGGDVDQRGGLDAAPKSERQRPSYDYFAEWWPVAFTADLDKEQLHRFMLLGQPLVIWWDAAGAGGGAWRAFLDVCPHRLVPLSEGRVNSAGRLECPYHGWEFSGQGNCERIPQGLLFVRPKTAAAGGPADETRIQIVRQLEDPEWVSQDTFRDVPYDWSTLLENVLDASHVPFTHHKSISNRAVVGDYVTKLTEPVTAAGFSGVWPSGPRAGALGPQYGEFRAPGFMQQTIDMIKTRGAESLVVVYAVPSSPGKCRLINRNAFKFHKSKLPGAIMRMVPGWLVHVGTQIPLEDDQIFLHYGEEAYVKARAQGLSVGKAYYMPSQADTYVTAFRRWLDDFGGGGPWGPPDAAYLSRLEPRLPREALLDRYTGHVQSCAQCQRALKQVKTGRSVLRVVSGALAAGALLAAAVAVCVAAAAGGGGGSAAATGASSATLSRLGAAALAAAGWVAGAGLQTGAAAAAAAGGGAMLRALVLGLAALLTWRVSEGVLGGLEHKLLRGDYPPPRNTDKSN</sequence>
<evidence type="ECO:0000256" key="10">
    <source>
        <dbReference type="ARBA" id="ARBA00023002"/>
    </source>
</evidence>
<evidence type="ECO:0000259" key="15">
    <source>
        <dbReference type="PROSITE" id="PS51296"/>
    </source>
</evidence>
<keyword evidence="13 14" id="KW-0472">Membrane</keyword>
<evidence type="ECO:0000256" key="14">
    <source>
        <dbReference type="SAM" id="Phobius"/>
    </source>
</evidence>
<dbReference type="InterPro" id="IPR050584">
    <property type="entry name" value="Cholesterol_7-desaturase"/>
</dbReference>
<dbReference type="EMBL" id="KK100279">
    <property type="protein sequence ID" value="KIZ07245.1"/>
    <property type="molecule type" value="Genomic_DNA"/>
</dbReference>
<dbReference type="InterPro" id="IPR013626">
    <property type="entry name" value="PaO"/>
</dbReference>
<dbReference type="PROSITE" id="PS51296">
    <property type="entry name" value="RIESKE"/>
    <property type="match status" value="1"/>
</dbReference>
<dbReference type="GO" id="GO:0010277">
    <property type="term" value="F:chlorophyllide a oxygenase activity"/>
    <property type="evidence" value="ECO:0007669"/>
    <property type="project" value="InterPro"/>
</dbReference>
<accession>A0A0D2MXN6</accession>
<keyword evidence="7" id="KW-0479">Metal-binding</keyword>
<feature type="domain" description="Rieske" evidence="15">
    <location>
        <begin position="72"/>
        <end position="172"/>
    </location>
</feature>
<dbReference type="OrthoDB" id="426882at2759"/>
<keyword evidence="8" id="KW-0809">Transit peptide</keyword>
<dbReference type="PANTHER" id="PTHR21266">
    <property type="entry name" value="IRON-SULFUR DOMAIN CONTAINING PROTEIN"/>
    <property type="match status" value="1"/>
</dbReference>
<evidence type="ECO:0000256" key="12">
    <source>
        <dbReference type="ARBA" id="ARBA00023014"/>
    </source>
</evidence>
<feature type="transmembrane region" description="Helical" evidence="14">
    <location>
        <begin position="432"/>
        <end position="459"/>
    </location>
</feature>
<dbReference type="GO" id="GO:0046872">
    <property type="term" value="F:metal ion binding"/>
    <property type="evidence" value="ECO:0007669"/>
    <property type="project" value="UniProtKB-KW"/>
</dbReference>
<dbReference type="Pfam" id="PF08417">
    <property type="entry name" value="PaO"/>
    <property type="match status" value="1"/>
</dbReference>
<keyword evidence="5 14" id="KW-0812">Transmembrane</keyword>
<dbReference type="EC" id="1.-.-.-" evidence="16"/>
<dbReference type="GeneID" id="25726817"/>
<keyword evidence="4" id="KW-0934">Plastid</keyword>
<dbReference type="Proteomes" id="UP000054498">
    <property type="component" value="Unassembled WGS sequence"/>
</dbReference>
<evidence type="ECO:0000313" key="17">
    <source>
        <dbReference type="Proteomes" id="UP000054498"/>
    </source>
</evidence>
<keyword evidence="17" id="KW-1185">Reference proteome</keyword>
<evidence type="ECO:0000256" key="8">
    <source>
        <dbReference type="ARBA" id="ARBA00022946"/>
    </source>
</evidence>
<evidence type="ECO:0000256" key="6">
    <source>
        <dbReference type="ARBA" id="ARBA00022714"/>
    </source>
</evidence>
<evidence type="ECO:0000313" key="16">
    <source>
        <dbReference type="EMBL" id="KIZ07245.1"/>
    </source>
</evidence>
<protein>
    <submittedName>
        <fullName evidence="16">Pheophorbide a oxygenase</fullName>
        <ecNumber evidence="16">1.-.-.-</ecNumber>
    </submittedName>
</protein>
<dbReference type="GO" id="GO:0016020">
    <property type="term" value="C:membrane"/>
    <property type="evidence" value="ECO:0007669"/>
    <property type="project" value="UniProtKB-SubCell"/>
</dbReference>